<dbReference type="EMBL" id="CM031815">
    <property type="protein sequence ID" value="KAG6646837.1"/>
    <property type="molecule type" value="Genomic_DNA"/>
</dbReference>
<dbReference type="AlphaFoldDB" id="A0A8T1PZG9"/>
<organism evidence="1 2">
    <name type="scientific">Carya illinoinensis</name>
    <name type="common">Pecan</name>
    <dbReference type="NCBI Taxonomy" id="32201"/>
    <lineage>
        <taxon>Eukaryota</taxon>
        <taxon>Viridiplantae</taxon>
        <taxon>Streptophyta</taxon>
        <taxon>Embryophyta</taxon>
        <taxon>Tracheophyta</taxon>
        <taxon>Spermatophyta</taxon>
        <taxon>Magnoliopsida</taxon>
        <taxon>eudicotyledons</taxon>
        <taxon>Gunneridae</taxon>
        <taxon>Pentapetalae</taxon>
        <taxon>rosids</taxon>
        <taxon>fabids</taxon>
        <taxon>Fagales</taxon>
        <taxon>Juglandaceae</taxon>
        <taxon>Carya</taxon>
    </lineage>
</organism>
<accession>A0A8T1PZG9</accession>
<evidence type="ECO:0000313" key="2">
    <source>
        <dbReference type="Proteomes" id="UP000811609"/>
    </source>
</evidence>
<keyword evidence="2" id="KW-1185">Reference proteome</keyword>
<name>A0A8T1PZG9_CARIL</name>
<proteinExistence type="predicted"/>
<evidence type="ECO:0000313" key="1">
    <source>
        <dbReference type="EMBL" id="KAG6646837.1"/>
    </source>
</evidence>
<protein>
    <submittedName>
        <fullName evidence="1">Uncharacterized protein</fullName>
    </submittedName>
</protein>
<comment type="caution">
    <text evidence="1">The sequence shown here is derived from an EMBL/GenBank/DDBJ whole genome shotgun (WGS) entry which is preliminary data.</text>
</comment>
<gene>
    <name evidence="1" type="ORF">CIPAW_07G035700</name>
</gene>
<reference evidence="1" key="1">
    <citation type="submission" date="2020-12" db="EMBL/GenBank/DDBJ databases">
        <title>WGS assembly of Carya illinoinensis cv. Pawnee.</title>
        <authorList>
            <person name="Platts A."/>
            <person name="Shu S."/>
            <person name="Wright S."/>
            <person name="Barry K."/>
            <person name="Edger P."/>
            <person name="Pires J.C."/>
            <person name="Schmutz J."/>
        </authorList>
    </citation>
    <scope>NUCLEOTIDE SEQUENCE</scope>
    <source>
        <tissue evidence="1">Leaf</tissue>
    </source>
</reference>
<sequence length="163" mass="18756">MLLETFRPKLLFTDTQKLQISHHLLYNLDNESSSSTSSFALLNSGMSFLLWAIMVASWNMELDNPQKDGFMHRLRRLWCANHADCGAHEFCINNLMLNSICYRFWSRLSSRQSERVKPPCYPPTTRGMPIMLSTSKVMFTRWQIPCGPTLTSFVTLGMPTSKP</sequence>
<dbReference type="Proteomes" id="UP000811609">
    <property type="component" value="Chromosome 7"/>
</dbReference>